<feature type="region of interest" description="Disordered" evidence="1">
    <location>
        <begin position="86"/>
        <end position="110"/>
    </location>
</feature>
<dbReference type="SUPFAM" id="SSF52540">
    <property type="entry name" value="P-loop containing nucleoside triphosphate hydrolases"/>
    <property type="match status" value="1"/>
</dbReference>
<dbReference type="InParanoid" id="A0A6P7NCF8"/>
<evidence type="ECO:0000313" key="4">
    <source>
        <dbReference type="RefSeq" id="XP_029015494.1"/>
    </source>
</evidence>
<feature type="region of interest" description="Disordered" evidence="1">
    <location>
        <begin position="393"/>
        <end position="471"/>
    </location>
</feature>
<dbReference type="GeneID" id="114860789"/>
<feature type="compositionally biased region" description="Polar residues" evidence="1">
    <location>
        <begin position="86"/>
        <end position="100"/>
    </location>
</feature>
<feature type="compositionally biased region" description="Polar residues" evidence="1">
    <location>
        <begin position="1126"/>
        <end position="1137"/>
    </location>
</feature>
<organism evidence="3 4">
    <name type="scientific">Betta splendens</name>
    <name type="common">Siamese fighting fish</name>
    <dbReference type="NCBI Taxonomy" id="158456"/>
    <lineage>
        <taxon>Eukaryota</taxon>
        <taxon>Metazoa</taxon>
        <taxon>Chordata</taxon>
        <taxon>Craniata</taxon>
        <taxon>Vertebrata</taxon>
        <taxon>Euteleostomi</taxon>
        <taxon>Actinopterygii</taxon>
        <taxon>Neopterygii</taxon>
        <taxon>Teleostei</taxon>
        <taxon>Neoteleostei</taxon>
        <taxon>Acanthomorphata</taxon>
        <taxon>Anabantaria</taxon>
        <taxon>Anabantiformes</taxon>
        <taxon>Anabantoidei</taxon>
        <taxon>Osphronemidae</taxon>
        <taxon>Betta</taxon>
    </lineage>
</organism>
<reference evidence="4" key="1">
    <citation type="submission" date="2025-08" db="UniProtKB">
        <authorList>
            <consortium name="RefSeq"/>
        </authorList>
    </citation>
    <scope>IDENTIFICATION</scope>
</reference>
<feature type="region of interest" description="Disordered" evidence="1">
    <location>
        <begin position="1111"/>
        <end position="1172"/>
    </location>
</feature>
<sequence>MAGVVAMASVIEDFDTQPCKKSHKESNSPVVKTITNYFSPVVKSGEKPFSHPRSNNIMDYFNRKALSSKEKTSSPEQSQGNCQILSAEKNTSPEAAVKQQSQKRGRKTSKAVRKLVESEIGSSPEEVSCLIVEASSESKDERAEKISGILGSDTAALLALVTADAYDTAGKSKSDATVIDVDHVEIAEHPKDDAKSGKTVKNKRELKGFPLSPVVHLNDKAVARNSNKEQEAKQPEPDQSSLSDASMEVNVDENSQLNSSTVTISFEDFVRSQDSGENITYQDKNENLTEDSEETSLQVSPRTLTVQAEVHVLSARQEAAKATGKLASIFTRKKGANSPAEAISPSQAEAEPQLPSTALPVKRRSNVVLQEEDLELAVLESESLPKCGEAERKQFMAAFKQPSLDGSKTKPGKSQGKQKNPEEKTFGPVEEDAVVPPSTEEVTSSSQQSKATSKKPAKKSRKKVKEDQETVTLITTAEESAIVIDEKEEPPVTPALSITAVRRSKREVVVRNKPECTPAIPVRKTRTKLRLNESQDVATAAAAAAAPPDSPVKMSTPKTHKSKRSVYMAEMVGPPDTKESPIRIKFTRVHKKVSTLKTESESGLNPSLTDKMLNECKKRRQAKKLVEKAKIIQQSKKTSVEKGALRRSSRKEAVMKRSYCEDEDSIICVEEDQTQTASEKSKPTKGLRSLNDVLGKAVSASKDTRSIPEKTARKMSIFDESSREGSENSQDDEQFKARREFLKSGLPESFRRQIAKTAANKEVYSLSCSSLQPVVHVAQPPTDCSMWSLPWPQSPLLSHLKEVWSRSSGHHPPGSGSFCLMTKPTSRSLCERSSGWRPGITESVRQLLMEEISTSNPPFPVNMFITRFLKRCTDHRCTDSEPTTSGVADAPPAEPVGGKRKRTDDEGPNTVKVAKKQRADDSTPEPQPKKRGGRTRRSQRSRLEENEDMAVGSNNASPLPAKEDSVIIVEDCSGEGTGVTDVVKEDVLWTDKYQPQYSTDIIGNSAGVKRLHSWLREWKLRADREERKKQKDKKQEEGSNDSDWDCGEEDSQDGDDMLCNTMLITGPTGVGKTAAVYACAQELGFKVFEVNASSQRSGRLILSQLKEATQSHQVDSQGVNAHKPTYFNSYSTSSSAGSVRPGTSPRKINSPRRVVSSPRKPPQSPRGAKRGVLAPTMLANFFKMGQATNKQLPNTLKNEQPASKKTVKENESINKSKDLKVKSPAASTPNEEQSKKVATSLILFEEVDVIFDDDSGFLAAIKTFMATTKRPVILTTSDPAFGAMFEGSFEEISFNTPSVLNVATYLQLLCLAEDMRTDLSDVSSLLRLNGCDVRQSLLQLQFWTRSAGGRQTTRALAHAGKHSDLKPEAEGGAANLSVTPTLPPCDTGCTESRLGLFNIEPERDIWELLRSPEEEEVRQELLINSRRRGVDLLYANMETLLPLPLTSLATSAHRLEHVSSENLSFVNTKEPLSSACLQTEMLLSHTREESLDCSDDGSPVKMSSRMKKSKKRRCVAAQDGLHSESDSDDGFLSIPKSCNDSQVNEEVKESLVSGTVRRKPPTPEERVKGLLVSQCLESVAGFLDNMSYMDSSLLLHPEGGDIHKRPMAAAVKDGLTDEWRVETSRESCVRGEHVLQIQSAVESLSFHRCRASVAEAWDRARQLDGALGKEAAAALALPVASHREGYSFTQDHPCQPHLVQERRAVMESLMLKNVAGTPGNRAAAALDYLPALRSICRSERLKERGKVKRRFLHYLDANHLGLDKSTLQQLAEDFP</sequence>
<feature type="compositionally biased region" description="Basic and acidic residues" evidence="1">
    <location>
        <begin position="225"/>
        <end position="236"/>
    </location>
</feature>
<dbReference type="GO" id="GO:0016887">
    <property type="term" value="F:ATP hydrolysis activity"/>
    <property type="evidence" value="ECO:0007669"/>
    <property type="project" value="InterPro"/>
</dbReference>
<gene>
    <name evidence="4" type="primary">atad5a</name>
</gene>
<dbReference type="SMART" id="SM00382">
    <property type="entry name" value="AAA"/>
    <property type="match status" value="1"/>
</dbReference>
<feature type="compositionally biased region" description="Basic and acidic residues" evidence="1">
    <location>
        <begin position="1206"/>
        <end position="1221"/>
    </location>
</feature>
<feature type="compositionally biased region" description="Acidic residues" evidence="1">
    <location>
        <begin position="1038"/>
        <end position="1051"/>
    </location>
</feature>
<dbReference type="GO" id="GO:0061860">
    <property type="term" value="F:DNA clamp unloader activity"/>
    <property type="evidence" value="ECO:0007669"/>
    <property type="project" value="TreeGrafter"/>
</dbReference>
<dbReference type="OrthoDB" id="9996895at2759"/>
<feature type="region of interest" description="Disordered" evidence="1">
    <location>
        <begin position="1490"/>
        <end position="1511"/>
    </location>
</feature>
<evidence type="ECO:0000313" key="3">
    <source>
        <dbReference type="Proteomes" id="UP000515150"/>
    </source>
</evidence>
<dbReference type="CDD" id="cd00009">
    <property type="entry name" value="AAA"/>
    <property type="match status" value="1"/>
</dbReference>
<feature type="region of interest" description="Disordered" evidence="1">
    <location>
        <begin position="1191"/>
        <end position="1232"/>
    </location>
</feature>
<feature type="domain" description="AAA+ ATPase" evidence="2">
    <location>
        <begin position="1058"/>
        <end position="1298"/>
    </location>
</feature>
<dbReference type="Proteomes" id="UP000515150">
    <property type="component" value="Chromosome 8"/>
</dbReference>
<feature type="region of interest" description="Disordered" evidence="1">
    <location>
        <begin position="876"/>
        <end position="959"/>
    </location>
</feature>
<proteinExistence type="predicted"/>
<dbReference type="Gene3D" id="3.40.50.300">
    <property type="entry name" value="P-loop containing nucleotide triphosphate hydrolases"/>
    <property type="match status" value="2"/>
</dbReference>
<dbReference type="CTD" id="560591"/>
<dbReference type="InterPro" id="IPR003593">
    <property type="entry name" value="AAA+_ATPase"/>
</dbReference>
<dbReference type="Pfam" id="PF00004">
    <property type="entry name" value="AAA"/>
    <property type="match status" value="1"/>
</dbReference>
<feature type="region of interest" description="Disordered" evidence="1">
    <location>
        <begin position="225"/>
        <end position="245"/>
    </location>
</feature>
<feature type="compositionally biased region" description="Basic residues" evidence="1">
    <location>
        <begin position="929"/>
        <end position="940"/>
    </location>
</feature>
<feature type="region of interest" description="Disordered" evidence="1">
    <location>
        <begin position="1024"/>
        <end position="1051"/>
    </location>
</feature>
<keyword evidence="3" id="KW-1185">Reference proteome</keyword>
<feature type="compositionally biased region" description="Polar residues" evidence="1">
    <location>
        <begin position="595"/>
        <end position="608"/>
    </location>
</feature>
<feature type="region of interest" description="Disordered" evidence="1">
    <location>
        <begin position="275"/>
        <end position="298"/>
    </location>
</feature>
<protein>
    <submittedName>
        <fullName evidence="4">ATPase family AAA domain-containing protein 5</fullName>
    </submittedName>
</protein>
<feature type="compositionally biased region" description="Polar residues" evidence="1">
    <location>
        <begin position="1191"/>
        <end position="1203"/>
    </location>
</feature>
<name>A0A6P7NCF8_BETSP</name>
<evidence type="ECO:0000256" key="1">
    <source>
        <dbReference type="SAM" id="MobiDB-lite"/>
    </source>
</evidence>
<dbReference type="FunCoup" id="A0A6P7NCF8">
    <property type="interactions" value="1458"/>
</dbReference>
<accession>A0A6P7NCF8</accession>
<feature type="region of interest" description="Disordered" evidence="1">
    <location>
        <begin position="333"/>
        <end position="363"/>
    </location>
</feature>
<feature type="region of interest" description="Disordered" evidence="1">
    <location>
        <begin position="593"/>
        <end position="613"/>
    </location>
</feature>
<evidence type="ECO:0000259" key="2">
    <source>
        <dbReference type="SMART" id="SM00382"/>
    </source>
</evidence>
<feature type="compositionally biased region" description="Basic residues" evidence="1">
    <location>
        <begin position="452"/>
        <end position="463"/>
    </location>
</feature>
<dbReference type="InterPro" id="IPR003959">
    <property type="entry name" value="ATPase_AAA_core"/>
</dbReference>
<dbReference type="GO" id="GO:0003677">
    <property type="term" value="F:DNA binding"/>
    <property type="evidence" value="ECO:0007669"/>
    <property type="project" value="TreeGrafter"/>
</dbReference>
<feature type="compositionally biased region" description="Basic and acidic residues" evidence="1">
    <location>
        <begin position="702"/>
        <end position="726"/>
    </location>
</feature>
<dbReference type="RefSeq" id="XP_029015494.1">
    <property type="nucleotide sequence ID" value="XM_029159661.3"/>
</dbReference>
<dbReference type="GO" id="GO:0005524">
    <property type="term" value="F:ATP binding"/>
    <property type="evidence" value="ECO:0007669"/>
    <property type="project" value="InterPro"/>
</dbReference>
<dbReference type="GO" id="GO:0005634">
    <property type="term" value="C:nucleus"/>
    <property type="evidence" value="ECO:0007669"/>
    <property type="project" value="TreeGrafter"/>
</dbReference>
<dbReference type="PANTHER" id="PTHR23389">
    <property type="entry name" value="CHROMOSOME TRANSMISSION FIDELITY FACTOR 18"/>
    <property type="match status" value="1"/>
</dbReference>
<feature type="compositionally biased region" description="Low complexity" evidence="1">
    <location>
        <begin position="435"/>
        <end position="451"/>
    </location>
</feature>
<feature type="region of interest" description="Disordered" evidence="1">
    <location>
        <begin position="539"/>
        <end position="581"/>
    </location>
</feature>
<feature type="region of interest" description="Disordered" evidence="1">
    <location>
        <begin position="698"/>
        <end position="734"/>
    </location>
</feature>
<dbReference type="KEGG" id="bspl:114860789"/>
<feature type="compositionally biased region" description="Basic residues" evidence="1">
    <location>
        <begin position="101"/>
        <end position="110"/>
    </location>
</feature>
<dbReference type="PANTHER" id="PTHR23389:SF21">
    <property type="entry name" value="ATPASE FAMILY AAA DOMAIN-CONTAINING PROTEIN 5"/>
    <property type="match status" value="1"/>
</dbReference>
<dbReference type="InterPro" id="IPR027417">
    <property type="entry name" value="P-loop_NTPase"/>
</dbReference>
<feature type="compositionally biased region" description="Basic and acidic residues" evidence="1">
    <location>
        <begin position="1024"/>
        <end position="1037"/>
    </location>
</feature>